<accession>A0A0E9WUE7</accession>
<dbReference type="AlphaFoldDB" id="A0A0E9WUE7"/>
<name>A0A0E9WUE7_ANGAN</name>
<reference evidence="1" key="2">
    <citation type="journal article" date="2015" name="Fish Shellfish Immunol.">
        <title>Early steps in the European eel (Anguilla anguilla)-Vibrio vulnificus interaction in the gills: Role of the RtxA13 toxin.</title>
        <authorList>
            <person name="Callol A."/>
            <person name="Pajuelo D."/>
            <person name="Ebbesson L."/>
            <person name="Teles M."/>
            <person name="MacKenzie S."/>
            <person name="Amaro C."/>
        </authorList>
    </citation>
    <scope>NUCLEOTIDE SEQUENCE</scope>
</reference>
<proteinExistence type="predicted"/>
<sequence>MVVPLLMTSWALDPCPSSYAATDYSWRGPDCNCNSPVHTVVTLPTDCFVLIP</sequence>
<evidence type="ECO:0000313" key="1">
    <source>
        <dbReference type="EMBL" id="JAH93133.1"/>
    </source>
</evidence>
<protein>
    <submittedName>
        <fullName evidence="1">Uncharacterized protein</fullName>
    </submittedName>
</protein>
<organism evidence="1">
    <name type="scientific">Anguilla anguilla</name>
    <name type="common">European freshwater eel</name>
    <name type="synonym">Muraena anguilla</name>
    <dbReference type="NCBI Taxonomy" id="7936"/>
    <lineage>
        <taxon>Eukaryota</taxon>
        <taxon>Metazoa</taxon>
        <taxon>Chordata</taxon>
        <taxon>Craniata</taxon>
        <taxon>Vertebrata</taxon>
        <taxon>Euteleostomi</taxon>
        <taxon>Actinopterygii</taxon>
        <taxon>Neopterygii</taxon>
        <taxon>Teleostei</taxon>
        <taxon>Anguilliformes</taxon>
        <taxon>Anguillidae</taxon>
        <taxon>Anguilla</taxon>
    </lineage>
</organism>
<reference evidence="1" key="1">
    <citation type="submission" date="2014-11" db="EMBL/GenBank/DDBJ databases">
        <authorList>
            <person name="Amaro Gonzalez C."/>
        </authorList>
    </citation>
    <scope>NUCLEOTIDE SEQUENCE</scope>
</reference>
<dbReference type="EMBL" id="GBXM01015444">
    <property type="protein sequence ID" value="JAH93133.1"/>
    <property type="molecule type" value="Transcribed_RNA"/>
</dbReference>